<dbReference type="Pfam" id="PF00017">
    <property type="entry name" value="SH2"/>
    <property type="match status" value="1"/>
</dbReference>
<evidence type="ECO:0000256" key="9">
    <source>
        <dbReference type="ARBA" id="ARBA00051245"/>
    </source>
</evidence>
<dbReference type="SMART" id="SM00219">
    <property type="entry name" value="TyrKc"/>
    <property type="match status" value="1"/>
</dbReference>
<dbReference type="Pfam" id="PF00611">
    <property type="entry name" value="FCH"/>
    <property type="match status" value="1"/>
</dbReference>
<evidence type="ECO:0000256" key="15">
    <source>
        <dbReference type="PROSITE-ProRule" id="PRU10141"/>
    </source>
</evidence>
<evidence type="ECO:0000256" key="4">
    <source>
        <dbReference type="ARBA" id="ARBA00022741"/>
    </source>
</evidence>
<dbReference type="SUPFAM" id="SSF55550">
    <property type="entry name" value="SH2 domain"/>
    <property type="match status" value="1"/>
</dbReference>
<dbReference type="Gene3D" id="1.10.510.10">
    <property type="entry name" value="Transferase(Phosphotransferase) domain 1"/>
    <property type="match status" value="1"/>
</dbReference>
<dbReference type="InterPro" id="IPR020635">
    <property type="entry name" value="Tyr_kinase_cat_dom"/>
</dbReference>
<keyword evidence="2" id="KW-0597">Phosphoprotein</keyword>
<feature type="active site" description="Proton acceptor" evidence="11">
    <location>
        <position position="716"/>
    </location>
</feature>
<dbReference type="InterPro" id="IPR027267">
    <property type="entry name" value="AH/BAR_dom_sf"/>
</dbReference>
<name>A0A2T7PSL7_POMCA</name>
<dbReference type="FunFam" id="1.10.510.10:FF:000212">
    <property type="entry name" value="Tyrosine-protein kinase"/>
    <property type="match status" value="1"/>
</dbReference>
<keyword evidence="22" id="KW-1185">Reference proteome</keyword>
<comment type="caution">
    <text evidence="21">The sequence shown here is derived from an EMBL/GenBank/DDBJ whole genome shotgun (WGS) entry which is preliminary data.</text>
</comment>
<dbReference type="SMART" id="SM00055">
    <property type="entry name" value="FCH"/>
    <property type="match status" value="1"/>
</dbReference>
<comment type="catalytic activity">
    <reaction evidence="9 10">
        <text>L-tyrosyl-[protein] + ATP = O-phospho-L-tyrosyl-[protein] + ADP + H(+)</text>
        <dbReference type="Rhea" id="RHEA:10596"/>
        <dbReference type="Rhea" id="RHEA-COMP:10136"/>
        <dbReference type="Rhea" id="RHEA-COMP:20101"/>
        <dbReference type="ChEBI" id="CHEBI:15378"/>
        <dbReference type="ChEBI" id="CHEBI:30616"/>
        <dbReference type="ChEBI" id="CHEBI:46858"/>
        <dbReference type="ChEBI" id="CHEBI:61978"/>
        <dbReference type="ChEBI" id="CHEBI:456216"/>
        <dbReference type="EC" id="2.7.10.2"/>
    </reaction>
</comment>
<feature type="region of interest" description="Disordered" evidence="17">
    <location>
        <begin position="446"/>
        <end position="475"/>
    </location>
</feature>
<dbReference type="PROSITE" id="PS00109">
    <property type="entry name" value="PROTEIN_KINASE_TYR"/>
    <property type="match status" value="1"/>
</dbReference>
<dbReference type="InterPro" id="IPR011009">
    <property type="entry name" value="Kinase-like_dom_sf"/>
</dbReference>
<dbReference type="InterPro" id="IPR050198">
    <property type="entry name" value="Non-receptor_tyrosine_kinases"/>
</dbReference>
<dbReference type="PROSITE" id="PS50011">
    <property type="entry name" value="PROTEIN_KINASE_DOM"/>
    <property type="match status" value="1"/>
</dbReference>
<protein>
    <recommendedName>
        <fullName evidence="10">Tyrosine-protein kinase</fullName>
        <ecNumber evidence="10">2.7.10.2</ecNumber>
    </recommendedName>
</protein>
<dbReference type="InterPro" id="IPR031160">
    <property type="entry name" value="F_BAR_dom"/>
</dbReference>
<evidence type="ECO:0000259" key="19">
    <source>
        <dbReference type="PROSITE" id="PS50011"/>
    </source>
</evidence>
<dbReference type="AlphaFoldDB" id="A0A2T7PSL7"/>
<keyword evidence="1" id="KW-0723">Serine/threonine-protein kinase</keyword>
<feature type="binding site" evidence="12 15">
    <location>
        <position position="623"/>
    </location>
    <ligand>
        <name>ATP</name>
        <dbReference type="ChEBI" id="CHEBI:30616"/>
    </ligand>
</feature>
<feature type="domain" description="SH2" evidence="18">
    <location>
        <begin position="489"/>
        <end position="582"/>
    </location>
</feature>
<feature type="region of interest" description="Disordered" evidence="17">
    <location>
        <begin position="401"/>
        <end position="433"/>
    </location>
</feature>
<feature type="domain" description="F-BAR" evidence="20">
    <location>
        <begin position="1"/>
        <end position="266"/>
    </location>
</feature>
<dbReference type="InterPro" id="IPR036860">
    <property type="entry name" value="SH2_dom_sf"/>
</dbReference>
<evidence type="ECO:0000256" key="12">
    <source>
        <dbReference type="PIRSR" id="PIRSR000632-2"/>
    </source>
</evidence>
<dbReference type="InterPro" id="IPR000719">
    <property type="entry name" value="Prot_kinase_dom"/>
</dbReference>
<reference evidence="21 22" key="1">
    <citation type="submission" date="2018-04" db="EMBL/GenBank/DDBJ databases">
        <title>The genome of golden apple snail Pomacea canaliculata provides insight into stress tolerance and invasive adaptation.</title>
        <authorList>
            <person name="Liu C."/>
            <person name="Liu B."/>
            <person name="Ren Y."/>
            <person name="Zhang Y."/>
            <person name="Wang H."/>
            <person name="Li S."/>
            <person name="Jiang F."/>
            <person name="Yin L."/>
            <person name="Zhang G."/>
            <person name="Qian W."/>
            <person name="Fan W."/>
        </authorList>
    </citation>
    <scope>NUCLEOTIDE SEQUENCE [LARGE SCALE GENOMIC DNA]</scope>
    <source>
        <strain evidence="21">SZHN2017</strain>
        <tissue evidence="21">Muscle</tissue>
    </source>
</reference>
<proteinExistence type="inferred from homology"/>
<dbReference type="FunFam" id="3.30.505.10:FF:000051">
    <property type="entry name" value="Tyrosine-protein kinase"/>
    <property type="match status" value="1"/>
</dbReference>
<evidence type="ECO:0000256" key="1">
    <source>
        <dbReference type="ARBA" id="ARBA00022527"/>
    </source>
</evidence>
<dbReference type="PROSITE" id="PS50001">
    <property type="entry name" value="SH2"/>
    <property type="match status" value="1"/>
</dbReference>
<dbReference type="CDD" id="cd10361">
    <property type="entry name" value="SH2_Fps_family"/>
    <property type="match status" value="1"/>
</dbReference>
<dbReference type="PROSITE" id="PS00107">
    <property type="entry name" value="PROTEIN_KINASE_ATP"/>
    <property type="match status" value="1"/>
</dbReference>
<dbReference type="PANTHER" id="PTHR24418">
    <property type="entry name" value="TYROSINE-PROTEIN KINASE"/>
    <property type="match status" value="1"/>
</dbReference>
<evidence type="ECO:0000256" key="2">
    <source>
        <dbReference type="ARBA" id="ARBA00022553"/>
    </source>
</evidence>
<evidence type="ECO:0000256" key="6">
    <source>
        <dbReference type="ARBA" id="ARBA00022840"/>
    </source>
</evidence>
<organism evidence="21 22">
    <name type="scientific">Pomacea canaliculata</name>
    <name type="common">Golden apple snail</name>
    <dbReference type="NCBI Taxonomy" id="400727"/>
    <lineage>
        <taxon>Eukaryota</taxon>
        <taxon>Metazoa</taxon>
        <taxon>Spiralia</taxon>
        <taxon>Lophotrochozoa</taxon>
        <taxon>Mollusca</taxon>
        <taxon>Gastropoda</taxon>
        <taxon>Caenogastropoda</taxon>
        <taxon>Architaenioglossa</taxon>
        <taxon>Ampullarioidea</taxon>
        <taxon>Ampullariidae</taxon>
        <taxon>Pomacea</taxon>
    </lineage>
</organism>
<dbReference type="SUPFAM" id="SSF56112">
    <property type="entry name" value="Protein kinase-like (PK-like)"/>
    <property type="match status" value="1"/>
</dbReference>
<gene>
    <name evidence="21" type="ORF">C0Q70_03404</name>
</gene>
<dbReference type="Gene3D" id="3.30.505.10">
    <property type="entry name" value="SH2 domain"/>
    <property type="match status" value="1"/>
</dbReference>
<dbReference type="GO" id="GO:0004715">
    <property type="term" value="F:non-membrane spanning protein tyrosine kinase activity"/>
    <property type="evidence" value="ECO:0007669"/>
    <property type="project" value="UniProtKB-EC"/>
</dbReference>
<keyword evidence="4 10" id="KW-0547">Nucleotide-binding</keyword>
<dbReference type="Proteomes" id="UP000245119">
    <property type="component" value="Linkage Group LG2"/>
</dbReference>
<evidence type="ECO:0000256" key="5">
    <source>
        <dbReference type="ARBA" id="ARBA00022777"/>
    </source>
</evidence>
<keyword evidence="13" id="KW-0727">SH2 domain</keyword>
<dbReference type="GO" id="GO:0005524">
    <property type="term" value="F:ATP binding"/>
    <property type="evidence" value="ECO:0007669"/>
    <property type="project" value="UniProtKB-UniRule"/>
</dbReference>
<dbReference type="SUPFAM" id="SSF103657">
    <property type="entry name" value="BAR/IMD domain-like"/>
    <property type="match status" value="1"/>
</dbReference>
<dbReference type="SMART" id="SM00252">
    <property type="entry name" value="SH2"/>
    <property type="match status" value="1"/>
</dbReference>
<dbReference type="InterPro" id="IPR001060">
    <property type="entry name" value="FCH_dom"/>
</dbReference>
<dbReference type="InterPro" id="IPR017441">
    <property type="entry name" value="Protein_kinase_ATP_BS"/>
</dbReference>
<evidence type="ECO:0000259" key="18">
    <source>
        <dbReference type="PROSITE" id="PS50001"/>
    </source>
</evidence>
<evidence type="ECO:0000256" key="8">
    <source>
        <dbReference type="ARBA" id="ARBA00023137"/>
    </source>
</evidence>
<dbReference type="InterPro" id="IPR000980">
    <property type="entry name" value="SH2"/>
</dbReference>
<evidence type="ECO:0000256" key="17">
    <source>
        <dbReference type="SAM" id="MobiDB-lite"/>
    </source>
</evidence>
<dbReference type="InterPro" id="IPR035849">
    <property type="entry name" value="Fes/Fps/Fer_SH2"/>
</dbReference>
<accession>A0A2T7PSL7</accession>
<evidence type="ECO:0000256" key="14">
    <source>
        <dbReference type="PROSITE-ProRule" id="PRU01077"/>
    </source>
</evidence>
<dbReference type="EC" id="2.7.10.2" evidence="10"/>
<keyword evidence="5 10" id="KW-0418">Kinase</keyword>
<dbReference type="STRING" id="400727.A0A2T7PSL7"/>
<dbReference type="Pfam" id="PF07714">
    <property type="entry name" value="PK_Tyr_Ser-Thr"/>
    <property type="match status" value="1"/>
</dbReference>
<feature type="binding site" evidence="12">
    <location>
        <begin position="600"/>
        <end position="608"/>
    </location>
    <ligand>
        <name>ATP</name>
        <dbReference type="ChEBI" id="CHEBI:30616"/>
    </ligand>
</feature>
<evidence type="ECO:0000313" key="22">
    <source>
        <dbReference type="Proteomes" id="UP000245119"/>
    </source>
</evidence>
<dbReference type="PRINTS" id="PR00109">
    <property type="entry name" value="TYRKINASE"/>
</dbReference>
<dbReference type="InterPro" id="IPR016250">
    <property type="entry name" value="Tyr-prot_kinase_Fes/Fps"/>
</dbReference>
<evidence type="ECO:0000313" key="21">
    <source>
        <dbReference type="EMBL" id="PVD36421.1"/>
    </source>
</evidence>
<dbReference type="OrthoDB" id="546826at2759"/>
<dbReference type="PIRSF" id="PIRSF000632">
    <property type="entry name" value="TyrPK_fps"/>
    <property type="match status" value="1"/>
</dbReference>
<evidence type="ECO:0000256" key="11">
    <source>
        <dbReference type="PIRSR" id="PIRSR000632-1"/>
    </source>
</evidence>
<feature type="coiled-coil region" evidence="16">
    <location>
        <begin position="318"/>
        <end position="383"/>
    </location>
</feature>
<keyword evidence="8 10" id="KW-0829">Tyrosine-protein kinase</keyword>
<sequence>MGFGTDLQGRSSHEALLKVQDAEIRLLETLKRFITSRIEADRQYTASLTKMVYNAAKSDSNDLLEFQDCCSVFRAWDTILKETDIFIKQIREHSDVLHSRTLDSLNFLIAEKKSARRNYLDLRNALDTEMSKRQEDVQKNKLEYGRLLDRLKLDKAKFQDAQTKGKGGSKVDDAKSRLIRTMSRLHNQHNDYILAVAEANNYQSIHCQQLLPAVLDCHQAIQELFIRQLKFVLTDYANMTDFTSRPFQDVALHISTDVERIQPGSEYGSTFISKFRSDPLTPIKFDFDHNFMDEYSGKLKPSELVLDDLTFENFQHRHTRYTHELKQEQKALELHEAELQDAAHAVMLSEQRMIEESSSERMKELIEKHKQQELEKKEVAERKAHISRLKDLIKLTEASITALGDSNPPPAFEGNDIADGETESNFSTSSRDKDKKFKFPSVHIFKRGDKSNGRQRPNCDDLDDDDTEVRPRAGDAIPTQKRRIEDEEWFHGVLPREEVQRLLTEDGDYLVRESKNRKTNETQYVLSVFWQGHKHFIIQGSEETGWRFEGASYPTIQELIQKQHASGQPVTNKSQAILQKAIVREDWELLNDHIHLEMKIGNGNFGEVYKGKYVPKNMVVAVKTCRDTLSEDQRKKFLLEGRILKQYNHPNIVKFIGIAAQRQPVMIVMEFVPGGALLTFLRKQGRLQSRRQLTQMCVDAANGMSYLENRGCIHRDLAARNCLVGDNSVIKISDFGMSREEEEYTVSEGMKQIPIKWTAPEALNYGKYTSLCDVWSYGILMWEIFSAGQQPYTGWTNAQAREKIDGGYRLPQPTDMPDSVYQIMKRCWEYQPERRPHFKEIYESLSDAVKRV</sequence>
<keyword evidence="3 10" id="KW-0808">Transferase</keyword>
<evidence type="ECO:0000256" key="16">
    <source>
        <dbReference type="SAM" id="Coils"/>
    </source>
</evidence>
<dbReference type="PROSITE" id="PS51741">
    <property type="entry name" value="F_BAR"/>
    <property type="match status" value="1"/>
</dbReference>
<dbReference type="InterPro" id="IPR001245">
    <property type="entry name" value="Ser-Thr/Tyr_kinase_cat_dom"/>
</dbReference>
<evidence type="ECO:0000256" key="13">
    <source>
        <dbReference type="PROSITE-ProRule" id="PRU00191"/>
    </source>
</evidence>
<dbReference type="GO" id="GO:0004674">
    <property type="term" value="F:protein serine/threonine kinase activity"/>
    <property type="evidence" value="ECO:0007669"/>
    <property type="project" value="UniProtKB-KW"/>
</dbReference>
<dbReference type="InterPro" id="IPR008266">
    <property type="entry name" value="Tyr_kinase_AS"/>
</dbReference>
<evidence type="ECO:0000259" key="20">
    <source>
        <dbReference type="PROSITE" id="PS51741"/>
    </source>
</evidence>
<keyword evidence="6 10" id="KW-0067">ATP-binding</keyword>
<dbReference type="Gene3D" id="1.20.1270.60">
    <property type="entry name" value="Arfaptin homology (AH) domain/BAR domain"/>
    <property type="match status" value="1"/>
</dbReference>
<evidence type="ECO:0000256" key="7">
    <source>
        <dbReference type="ARBA" id="ARBA00023054"/>
    </source>
</evidence>
<feature type="domain" description="Protein kinase" evidence="19">
    <location>
        <begin position="594"/>
        <end position="849"/>
    </location>
</feature>
<dbReference type="FunFam" id="3.30.200.20:FF:000040">
    <property type="entry name" value="Dual specificity mitogen-activated protein kinase kinase"/>
    <property type="match status" value="1"/>
</dbReference>
<dbReference type="EMBL" id="PZQS01000002">
    <property type="protein sequence ID" value="PVD36421.1"/>
    <property type="molecule type" value="Genomic_DNA"/>
</dbReference>
<keyword evidence="7 14" id="KW-0175">Coiled coil</keyword>
<evidence type="ECO:0000256" key="3">
    <source>
        <dbReference type="ARBA" id="ARBA00022679"/>
    </source>
</evidence>
<evidence type="ECO:0000256" key="10">
    <source>
        <dbReference type="PIRNR" id="PIRNR000632"/>
    </source>
</evidence>
<comment type="similarity">
    <text evidence="10">Belongs to the protein kinase superfamily. Tyr protein kinase family. Fes/fps subfamily.</text>
</comment>